<dbReference type="GO" id="GO:0046872">
    <property type="term" value="F:metal ion binding"/>
    <property type="evidence" value="ECO:0007669"/>
    <property type="project" value="InterPro"/>
</dbReference>
<dbReference type="STRING" id="572547.Amico_0558"/>
<feature type="domain" description="Metalloenzyme" evidence="6">
    <location>
        <begin position="1"/>
        <end position="404"/>
    </location>
</feature>
<comment type="function">
    <text evidence="2">Catalyzes the interconversion of 2-phosphoglycerate and 3-phosphoglycerate.</text>
</comment>
<dbReference type="GO" id="GO:0004619">
    <property type="term" value="F:phosphoglycerate mutase activity"/>
    <property type="evidence" value="ECO:0007669"/>
    <property type="project" value="UniProtKB-EC"/>
</dbReference>
<gene>
    <name evidence="7" type="ordered locus">Amico_0558</name>
</gene>
<dbReference type="OrthoDB" id="9804453at2"/>
<dbReference type="eggNOG" id="COG3635">
    <property type="taxonomic scope" value="Bacteria"/>
</dbReference>
<accession>D5EDR2</accession>
<dbReference type="AlphaFoldDB" id="D5EDR2"/>
<comment type="pathway">
    <text evidence="3">Carbohydrate degradation.</text>
</comment>
<dbReference type="CDD" id="cd16011">
    <property type="entry name" value="iPGM_like"/>
    <property type="match status" value="1"/>
</dbReference>
<dbReference type="Gene3D" id="3.30.70.2130">
    <property type="entry name" value="Metalloenzyme domain"/>
    <property type="match status" value="1"/>
</dbReference>
<dbReference type="Pfam" id="PF10143">
    <property type="entry name" value="PhosphMutase"/>
    <property type="match status" value="1"/>
</dbReference>
<keyword evidence="8" id="KW-1185">Reference proteome</keyword>
<dbReference type="PANTHER" id="PTHR31209:SF0">
    <property type="entry name" value="METALLOENZYME DOMAIN-CONTAINING PROTEIN"/>
    <property type="match status" value="1"/>
</dbReference>
<dbReference type="InterPro" id="IPR004456">
    <property type="entry name" value="Pglycerate_mutase_ApgM"/>
</dbReference>
<dbReference type="SUPFAM" id="SSF53649">
    <property type="entry name" value="Alkaline phosphatase-like"/>
    <property type="match status" value="1"/>
</dbReference>
<dbReference type="EMBL" id="CP001997">
    <property type="protein sequence ID" value="ADE56694.1"/>
    <property type="molecule type" value="Genomic_DNA"/>
</dbReference>
<dbReference type="InterPro" id="IPR017850">
    <property type="entry name" value="Alkaline_phosphatase_core_sf"/>
</dbReference>
<evidence type="ECO:0000259" key="6">
    <source>
        <dbReference type="Pfam" id="PF01676"/>
    </source>
</evidence>
<proteinExistence type="inferred from homology"/>
<comment type="catalytic activity">
    <reaction evidence="1">
        <text>(2R)-2-phosphoglycerate = (2R)-3-phosphoglycerate</text>
        <dbReference type="Rhea" id="RHEA:15901"/>
        <dbReference type="ChEBI" id="CHEBI:58272"/>
        <dbReference type="ChEBI" id="CHEBI:58289"/>
        <dbReference type="EC" id="5.4.2.12"/>
    </reaction>
</comment>
<dbReference type="Pfam" id="PF01676">
    <property type="entry name" value="Metalloenzyme"/>
    <property type="match status" value="1"/>
</dbReference>
<comment type="similarity">
    <text evidence="4">Belongs to the BPG-independent phosphoglycerate mutase family. A-PGAM subfamily.</text>
</comment>
<evidence type="ECO:0000313" key="8">
    <source>
        <dbReference type="Proteomes" id="UP000002366"/>
    </source>
</evidence>
<dbReference type="InterPro" id="IPR006124">
    <property type="entry name" value="Metalloenzyme"/>
</dbReference>
<dbReference type="Proteomes" id="UP000002366">
    <property type="component" value="Chromosome"/>
</dbReference>
<organism evidence="7 8">
    <name type="scientific">Aminobacterium colombiense (strain DSM 12261 / ALA-1)</name>
    <dbReference type="NCBI Taxonomy" id="572547"/>
    <lineage>
        <taxon>Bacteria</taxon>
        <taxon>Thermotogati</taxon>
        <taxon>Synergistota</taxon>
        <taxon>Synergistia</taxon>
        <taxon>Synergistales</taxon>
        <taxon>Aminobacteriaceae</taxon>
        <taxon>Aminobacterium</taxon>
    </lineage>
</organism>
<evidence type="ECO:0000256" key="4">
    <source>
        <dbReference type="ARBA" id="ARBA00005524"/>
    </source>
</evidence>
<dbReference type="InterPro" id="IPR042253">
    <property type="entry name" value="Pglycerate_mutase_ApgM_sf"/>
</dbReference>
<keyword evidence="7" id="KW-0670">Pyruvate</keyword>
<evidence type="ECO:0000256" key="2">
    <source>
        <dbReference type="ARBA" id="ARBA00002315"/>
    </source>
</evidence>
<keyword evidence="5" id="KW-0324">Glycolysis</keyword>
<dbReference type="PANTHER" id="PTHR31209">
    <property type="entry name" value="COFACTOR-INDEPENDENT PHOSPHOGLYCERATE MUTASE"/>
    <property type="match status" value="1"/>
</dbReference>
<dbReference type="NCBIfam" id="TIGR00306">
    <property type="entry name" value="apgM"/>
    <property type="match status" value="1"/>
</dbReference>
<keyword evidence="7" id="KW-0413">Isomerase</keyword>
<name>D5EDR2_AMICL</name>
<evidence type="ECO:0000256" key="3">
    <source>
        <dbReference type="ARBA" id="ARBA00004921"/>
    </source>
</evidence>
<dbReference type="Gene3D" id="3.40.720.10">
    <property type="entry name" value="Alkaline Phosphatase, subunit A"/>
    <property type="match status" value="2"/>
</dbReference>
<evidence type="ECO:0000256" key="5">
    <source>
        <dbReference type="ARBA" id="ARBA00023152"/>
    </source>
</evidence>
<evidence type="ECO:0000256" key="1">
    <source>
        <dbReference type="ARBA" id="ARBA00000370"/>
    </source>
</evidence>
<protein>
    <submittedName>
        <fullName evidence="7">Phosphonopyruvate decarboxylase-related protein</fullName>
        <ecNumber evidence="7">5.4.2.-</ecNumber>
    </submittedName>
</protein>
<sequence>MRCILVVLDGLGDKGIAPLEGKTPLQAARTVNLDRIAASGTCGLYHSCLQGQALPSEMAHFIMFGYDLAFFPGRGYIEARAEGVPVRDGDVSLLSRTFSVDKKENLFILKIEKMNPDPSVLKPLHDAIRFYRKDNIEIEFIPTTGIAGLSIMRGPGLSSEVTDSNPIYEERPIMQVLPREDTKNFKKAHYTAEILNDYMRWSYEILSSHPINSKRERDNEPPINFIGLQRAGQYRPLIPFHQKWGLRALCIASGAIYHGLCSILGMDILRVSDTDAPEKDLEERLRTAYEATDYDFIYVHTKATDEAAHKRSYQKKIDVIEALDKAFKFAYEVIVPDDEVLFIVTSDHSTASVGNMIHSGETVPIIMSGRYTRKDSVQVFDEISCAAGGLGLLRGHELMYMTLNLLDRGKLAGLMDSPVDQPYYPGPYIPLRG</sequence>
<reference evidence="7 8" key="1">
    <citation type="journal article" date="2010" name="Stand. Genomic Sci.">
        <title>Complete genome sequence of Aminobacterium colombiense type strain (ALA-1).</title>
        <authorList>
            <person name="Chertkov O."/>
            <person name="Sikorski J."/>
            <person name="Brambilla E."/>
            <person name="Lapidus A."/>
            <person name="Copeland A."/>
            <person name="Glavina Del Rio T."/>
            <person name="Nolan M."/>
            <person name="Lucas S."/>
            <person name="Tice H."/>
            <person name="Cheng J.F."/>
            <person name="Han C."/>
            <person name="Detter J.C."/>
            <person name="Bruce D."/>
            <person name="Tapia R."/>
            <person name="Goodwin L."/>
            <person name="Pitluck S."/>
            <person name="Liolios K."/>
            <person name="Ivanova N."/>
            <person name="Mavromatis K."/>
            <person name="Ovchinnikova G."/>
            <person name="Pati A."/>
            <person name="Chen A."/>
            <person name="Palaniappan K."/>
            <person name="Land M."/>
            <person name="Hauser L."/>
            <person name="Chang Y.J."/>
            <person name="Jeffries C.D."/>
            <person name="Spring S."/>
            <person name="Rohde M."/>
            <person name="Goker M."/>
            <person name="Bristow J."/>
            <person name="Eisen J.A."/>
            <person name="Markowitz V."/>
            <person name="Hugenholtz P."/>
            <person name="Kyrpides N.C."/>
            <person name="Klenk H.P."/>
        </authorList>
    </citation>
    <scope>NUCLEOTIDE SEQUENCE [LARGE SCALE GENOMIC DNA]</scope>
    <source>
        <strain evidence="8">DSM 12261 / ALA-1</strain>
    </source>
</reference>
<dbReference type="EC" id="5.4.2.-" evidence="7"/>
<dbReference type="HOGENOM" id="CLU_034906_1_0_0"/>
<dbReference type="RefSeq" id="WP_013047960.1">
    <property type="nucleotide sequence ID" value="NC_014011.1"/>
</dbReference>
<dbReference type="GO" id="GO:0006096">
    <property type="term" value="P:glycolytic process"/>
    <property type="evidence" value="ECO:0007669"/>
    <property type="project" value="UniProtKB-KW"/>
</dbReference>
<evidence type="ECO:0000313" key="7">
    <source>
        <dbReference type="EMBL" id="ADE56694.1"/>
    </source>
</evidence>
<dbReference type="KEGG" id="aco:Amico_0558"/>
<dbReference type="PIRSF" id="PIRSF006392">
    <property type="entry name" value="IPGAM_arch"/>
    <property type="match status" value="1"/>
</dbReference>